<reference evidence="1" key="2">
    <citation type="submission" date="2020-11" db="EMBL/GenBank/DDBJ databases">
        <authorList>
            <person name="McCartney M.A."/>
            <person name="Auch B."/>
            <person name="Kono T."/>
            <person name="Mallez S."/>
            <person name="Becker A."/>
            <person name="Gohl D.M."/>
            <person name="Silverstein K.A.T."/>
            <person name="Koren S."/>
            <person name="Bechman K.B."/>
            <person name="Herman A."/>
            <person name="Abrahante J.E."/>
            <person name="Garbe J."/>
        </authorList>
    </citation>
    <scope>NUCLEOTIDE SEQUENCE</scope>
    <source>
        <strain evidence="1">Duluth1</strain>
        <tissue evidence="1">Whole animal</tissue>
    </source>
</reference>
<accession>A0A9D4LEF1</accession>
<evidence type="ECO:0000313" key="1">
    <source>
        <dbReference type="EMBL" id="KAH3856264.1"/>
    </source>
</evidence>
<keyword evidence="2" id="KW-1185">Reference proteome</keyword>
<dbReference type="Proteomes" id="UP000828390">
    <property type="component" value="Unassembled WGS sequence"/>
</dbReference>
<sequence length="51" mass="5648">MYDGTDKFPCSSPRISSVNVYLAGRPLTESDICLPCLDRRLACRSPIVRSS</sequence>
<organism evidence="1 2">
    <name type="scientific">Dreissena polymorpha</name>
    <name type="common">Zebra mussel</name>
    <name type="synonym">Mytilus polymorpha</name>
    <dbReference type="NCBI Taxonomy" id="45954"/>
    <lineage>
        <taxon>Eukaryota</taxon>
        <taxon>Metazoa</taxon>
        <taxon>Spiralia</taxon>
        <taxon>Lophotrochozoa</taxon>
        <taxon>Mollusca</taxon>
        <taxon>Bivalvia</taxon>
        <taxon>Autobranchia</taxon>
        <taxon>Heteroconchia</taxon>
        <taxon>Euheterodonta</taxon>
        <taxon>Imparidentia</taxon>
        <taxon>Neoheterodontei</taxon>
        <taxon>Myida</taxon>
        <taxon>Dreissenoidea</taxon>
        <taxon>Dreissenidae</taxon>
        <taxon>Dreissena</taxon>
    </lineage>
</organism>
<name>A0A9D4LEF1_DREPO</name>
<gene>
    <name evidence="1" type="ORF">DPMN_098849</name>
</gene>
<protein>
    <submittedName>
        <fullName evidence="1">Uncharacterized protein</fullName>
    </submittedName>
</protein>
<evidence type="ECO:0000313" key="2">
    <source>
        <dbReference type="Proteomes" id="UP000828390"/>
    </source>
</evidence>
<dbReference type="EMBL" id="JAIWYP010000003">
    <property type="protein sequence ID" value="KAH3856264.1"/>
    <property type="molecule type" value="Genomic_DNA"/>
</dbReference>
<reference evidence="1" key="1">
    <citation type="journal article" date="2019" name="bioRxiv">
        <title>The Genome of the Zebra Mussel, Dreissena polymorpha: A Resource for Invasive Species Research.</title>
        <authorList>
            <person name="McCartney M.A."/>
            <person name="Auch B."/>
            <person name="Kono T."/>
            <person name="Mallez S."/>
            <person name="Zhang Y."/>
            <person name="Obille A."/>
            <person name="Becker A."/>
            <person name="Abrahante J.E."/>
            <person name="Garbe J."/>
            <person name="Badalamenti J.P."/>
            <person name="Herman A."/>
            <person name="Mangelson H."/>
            <person name="Liachko I."/>
            <person name="Sullivan S."/>
            <person name="Sone E.D."/>
            <person name="Koren S."/>
            <person name="Silverstein K.A.T."/>
            <person name="Beckman K.B."/>
            <person name="Gohl D.M."/>
        </authorList>
    </citation>
    <scope>NUCLEOTIDE SEQUENCE</scope>
    <source>
        <strain evidence="1">Duluth1</strain>
        <tissue evidence="1">Whole animal</tissue>
    </source>
</reference>
<dbReference type="AlphaFoldDB" id="A0A9D4LEF1"/>
<proteinExistence type="predicted"/>
<comment type="caution">
    <text evidence="1">The sequence shown here is derived from an EMBL/GenBank/DDBJ whole genome shotgun (WGS) entry which is preliminary data.</text>
</comment>